<evidence type="ECO:0000313" key="6">
    <source>
        <dbReference type="EMBL" id="SDY85057.1"/>
    </source>
</evidence>
<accession>A0A1H3N7Z3</accession>
<keyword evidence="7" id="KW-1185">Reference proteome</keyword>
<dbReference type="AlphaFoldDB" id="A0A1H3N7Z3"/>
<dbReference type="SUPFAM" id="SSF46689">
    <property type="entry name" value="Homeodomain-like"/>
    <property type="match status" value="1"/>
</dbReference>
<evidence type="ECO:0000256" key="4">
    <source>
        <dbReference type="PROSITE-ProRule" id="PRU00335"/>
    </source>
</evidence>
<dbReference type="EMBL" id="FNPF01000021">
    <property type="protein sequence ID" value="SDY85057.1"/>
    <property type="molecule type" value="Genomic_DNA"/>
</dbReference>
<dbReference type="OrthoDB" id="9809265at2"/>
<organism evidence="6 7">
    <name type="scientific">Citreimonas salinaria</name>
    <dbReference type="NCBI Taxonomy" id="321339"/>
    <lineage>
        <taxon>Bacteria</taxon>
        <taxon>Pseudomonadati</taxon>
        <taxon>Pseudomonadota</taxon>
        <taxon>Alphaproteobacteria</taxon>
        <taxon>Rhodobacterales</taxon>
        <taxon>Roseobacteraceae</taxon>
        <taxon>Citreimonas</taxon>
    </lineage>
</organism>
<gene>
    <name evidence="6" type="ORF">SAMN05444340_12136</name>
</gene>
<keyword evidence="3" id="KW-0804">Transcription</keyword>
<dbReference type="GO" id="GO:0000976">
    <property type="term" value="F:transcription cis-regulatory region binding"/>
    <property type="evidence" value="ECO:0007669"/>
    <property type="project" value="TreeGrafter"/>
</dbReference>
<dbReference type="PROSITE" id="PS50977">
    <property type="entry name" value="HTH_TETR_2"/>
    <property type="match status" value="1"/>
</dbReference>
<dbReference type="GO" id="GO:0003700">
    <property type="term" value="F:DNA-binding transcription factor activity"/>
    <property type="evidence" value="ECO:0007669"/>
    <property type="project" value="TreeGrafter"/>
</dbReference>
<name>A0A1H3N7Z3_9RHOB</name>
<dbReference type="InterPro" id="IPR009057">
    <property type="entry name" value="Homeodomain-like_sf"/>
</dbReference>
<dbReference type="RefSeq" id="WP_089885750.1">
    <property type="nucleotide sequence ID" value="NZ_FNPF01000021.1"/>
</dbReference>
<reference evidence="6 7" key="1">
    <citation type="submission" date="2016-10" db="EMBL/GenBank/DDBJ databases">
        <authorList>
            <person name="de Groot N.N."/>
        </authorList>
    </citation>
    <scope>NUCLEOTIDE SEQUENCE [LARGE SCALE GENOMIC DNA]</scope>
    <source>
        <strain evidence="6 7">DSM 26880</strain>
    </source>
</reference>
<evidence type="ECO:0000256" key="2">
    <source>
        <dbReference type="ARBA" id="ARBA00023125"/>
    </source>
</evidence>
<dbReference type="Pfam" id="PF00440">
    <property type="entry name" value="TetR_N"/>
    <property type="match status" value="1"/>
</dbReference>
<evidence type="ECO:0000256" key="3">
    <source>
        <dbReference type="ARBA" id="ARBA00023163"/>
    </source>
</evidence>
<dbReference type="InterPro" id="IPR041669">
    <property type="entry name" value="TetR_C_15"/>
</dbReference>
<dbReference type="PANTHER" id="PTHR30055:SF234">
    <property type="entry name" value="HTH-TYPE TRANSCRIPTIONAL REGULATOR BETI"/>
    <property type="match status" value="1"/>
</dbReference>
<dbReference type="InterPro" id="IPR001647">
    <property type="entry name" value="HTH_TetR"/>
</dbReference>
<dbReference type="PANTHER" id="PTHR30055">
    <property type="entry name" value="HTH-TYPE TRANSCRIPTIONAL REGULATOR RUTR"/>
    <property type="match status" value="1"/>
</dbReference>
<feature type="DNA-binding region" description="H-T-H motif" evidence="4">
    <location>
        <begin position="43"/>
        <end position="62"/>
    </location>
</feature>
<evidence type="ECO:0000259" key="5">
    <source>
        <dbReference type="PROSITE" id="PS50977"/>
    </source>
</evidence>
<protein>
    <submittedName>
        <fullName evidence="6">Transcriptional regulator, TetR family</fullName>
    </submittedName>
</protein>
<dbReference type="PRINTS" id="PR00455">
    <property type="entry name" value="HTHTETR"/>
</dbReference>
<keyword evidence="1" id="KW-0805">Transcription regulation</keyword>
<evidence type="ECO:0000313" key="7">
    <source>
        <dbReference type="Proteomes" id="UP000199286"/>
    </source>
</evidence>
<dbReference type="STRING" id="321339.SAMN05444340_12136"/>
<proteinExistence type="predicted"/>
<evidence type="ECO:0000256" key="1">
    <source>
        <dbReference type="ARBA" id="ARBA00023015"/>
    </source>
</evidence>
<dbReference type="InterPro" id="IPR050109">
    <property type="entry name" value="HTH-type_TetR-like_transc_reg"/>
</dbReference>
<dbReference type="Proteomes" id="UP000199286">
    <property type="component" value="Unassembled WGS sequence"/>
</dbReference>
<sequence>MTAKNTPINPRKTPRQARSRATCDAILEAAARILERQGDEALTTNLVAEVAGVSIGSLYQYYPTKEAIMAELVRAMRQQMHDDMAAAARAAAGSGLEQEVDALVAATLRHHLRNPSLAHALEVAEERLPLDAETAALKQGMAKVVVGTLERNGIVDAPAIAFDLIAIGHGLADAATSAGERDFDCLQRRMRRAILGYLGSPQV</sequence>
<dbReference type="Pfam" id="PF17918">
    <property type="entry name" value="TetR_C_15"/>
    <property type="match status" value="1"/>
</dbReference>
<feature type="domain" description="HTH tetR-type" evidence="5">
    <location>
        <begin position="20"/>
        <end position="80"/>
    </location>
</feature>
<dbReference type="Gene3D" id="1.10.357.10">
    <property type="entry name" value="Tetracycline Repressor, domain 2"/>
    <property type="match status" value="1"/>
</dbReference>
<keyword evidence="2 4" id="KW-0238">DNA-binding</keyword>